<dbReference type="OMA" id="EPGRIHQ"/>
<evidence type="ECO:0000256" key="2">
    <source>
        <dbReference type="ARBA" id="ARBA00022475"/>
    </source>
</evidence>
<proteinExistence type="predicted"/>
<dbReference type="Ensembl" id="ENSMMOT00000010835.1">
    <property type="protein sequence ID" value="ENSMMOP00000010652.1"/>
    <property type="gene ID" value="ENSMMOG00000008216.1"/>
</dbReference>
<keyword evidence="3 9" id="KW-0812">Transmembrane</keyword>
<evidence type="ECO:0000259" key="11">
    <source>
        <dbReference type="PROSITE" id="PS51534"/>
    </source>
</evidence>
<dbReference type="Pfam" id="PF08357">
    <property type="entry name" value="SEFIR"/>
    <property type="match status" value="1"/>
</dbReference>
<dbReference type="PROSITE" id="PS51534">
    <property type="entry name" value="SEFIR"/>
    <property type="match status" value="1"/>
</dbReference>
<keyword evidence="13" id="KW-1185">Reference proteome</keyword>
<evidence type="ECO:0000313" key="12">
    <source>
        <dbReference type="Ensembl" id="ENSMMOP00000010652.1"/>
    </source>
</evidence>
<dbReference type="FunFam" id="3.40.50.11530:FF:000002">
    <property type="entry name" value="Interleukin 17 receptor A"/>
    <property type="match status" value="1"/>
</dbReference>
<dbReference type="Gene3D" id="2.60.40.2150">
    <property type="entry name" value="Interleukin-17 receptor A/B, fibronectin-III-like domain 2"/>
    <property type="match status" value="1"/>
</dbReference>
<evidence type="ECO:0000256" key="9">
    <source>
        <dbReference type="SAM" id="Phobius"/>
    </source>
</evidence>
<feature type="signal peptide" evidence="10">
    <location>
        <begin position="1"/>
        <end position="18"/>
    </location>
</feature>
<keyword evidence="7" id="KW-0675">Receptor</keyword>
<evidence type="ECO:0000256" key="3">
    <source>
        <dbReference type="ARBA" id="ARBA00022692"/>
    </source>
</evidence>
<feature type="transmembrane region" description="Helical" evidence="9">
    <location>
        <begin position="298"/>
        <end position="321"/>
    </location>
</feature>
<dbReference type="InterPro" id="IPR013568">
    <property type="entry name" value="SEFIR_dom"/>
</dbReference>
<name>A0A3Q3WEV6_MOLML</name>
<sequence>MVIRRTILVLMFVSLSSTLRILKWPPLNCSQQRLRCTVNTSNCMDKIWLVVNQYTPSSPEELHVSVDTRFDEKGHLQPVLLASWRLKDDGSIRSLKATELHVLVASTNYNLCVRYSFKDELPMRSPTKEKWSFSANMLVVDPGQQYRVSVFNIPKPEVGHSLYDVSANVIVPGCQAHVMKKTQFCVERGSLWQPNIKLAELTAAGGRSLLVSFSPDKLCEEYRVIIRCSTTEQVEQTYKVNQTTPNVTISLDKWPTSCCQFDVEIKPLFQQCGQDCARRKRTLDICPGMPPDATLDPVYTFVILGVVFMCVVMVVIMFVIYRKPGNPSVASTTERGKQSWQEQLKQLPKVLVIYSQDHHLYRDIVLKLCTFLQVKCGVKVLLDLLDSTSVGTVGRLRWLEWQRQKLKDPFDKILVLCSPGVQAKWRAVCGQSRVTLREDILSPTDDMLTPFLSLFLPDLHQAGMLGKYMVAYFEEISSEQDVPSVFDIAVKYKLMKHFEELYFRILDVEKYQPGQVNHIEGISGNEFFNCPSGKALKNAIETFKAYQLENPDWFKSECVDSEEEVITEANIFLDQMQIPPVLECVPLIRKGLPVYIHEVEMNENGSSVHLLTPELNTKCELLSVAELTPVMKAEDKHQYPSNLEQLLTNHMYLCSTSQEPVCMVEPVLSKPQLKRQSWLSLSEEPLKLTPIEDTEEDFILSINQHSIHSDQRSLVLQNSLDSSGLKSSCGSMQSERVTLSEISNSQHVNWKDYEVLEPGGKGHRSGSDQGYISKVSSQHELPFKEDPLVGLKRLQEELLQRNVRYYDIGTEGN</sequence>
<dbReference type="InterPro" id="IPR032356">
    <property type="entry name" value="IL17R_A/B_N"/>
</dbReference>
<dbReference type="PANTHER" id="PTHR15583:SF13">
    <property type="entry name" value="INTERLEUKIN-17 RECEPTOR A"/>
    <property type="match status" value="1"/>
</dbReference>
<evidence type="ECO:0000256" key="5">
    <source>
        <dbReference type="ARBA" id="ARBA00022989"/>
    </source>
</evidence>
<evidence type="ECO:0000256" key="10">
    <source>
        <dbReference type="SAM" id="SignalP"/>
    </source>
</evidence>
<dbReference type="Proteomes" id="UP000261620">
    <property type="component" value="Unplaced"/>
</dbReference>
<evidence type="ECO:0000256" key="4">
    <source>
        <dbReference type="ARBA" id="ARBA00022729"/>
    </source>
</evidence>
<accession>A0A3Q3WEV6</accession>
<dbReference type="InterPro" id="IPR039465">
    <property type="entry name" value="IL-17_rcpt-like"/>
</dbReference>
<dbReference type="PANTHER" id="PTHR15583">
    <property type="entry name" value="INTERLEUKIN-17 RECEPTOR"/>
    <property type="match status" value="1"/>
</dbReference>
<dbReference type="GO" id="GO:0030368">
    <property type="term" value="F:interleukin-17 receptor activity"/>
    <property type="evidence" value="ECO:0007669"/>
    <property type="project" value="InterPro"/>
</dbReference>
<dbReference type="Pfam" id="PF16556">
    <property type="entry name" value="IL17R_fnIII_D1"/>
    <property type="match status" value="1"/>
</dbReference>
<keyword evidence="5 9" id="KW-1133">Transmembrane helix</keyword>
<feature type="chain" id="PRO_5018653931" description="SEFIR domain-containing protein" evidence="10">
    <location>
        <begin position="19"/>
        <end position="813"/>
    </location>
</feature>
<protein>
    <recommendedName>
        <fullName evidence="11">SEFIR domain-containing protein</fullName>
    </recommendedName>
</protein>
<dbReference type="InterPro" id="IPR043046">
    <property type="entry name" value="IL17RA/B_FnIII-like_2_sf"/>
</dbReference>
<evidence type="ECO:0000256" key="6">
    <source>
        <dbReference type="ARBA" id="ARBA00023136"/>
    </source>
</evidence>
<dbReference type="AlphaFoldDB" id="A0A3Q3WEV6"/>
<organism evidence="12 13">
    <name type="scientific">Mola mola</name>
    <name type="common">Ocean sunfish</name>
    <name type="synonym">Tetraodon mola</name>
    <dbReference type="NCBI Taxonomy" id="94237"/>
    <lineage>
        <taxon>Eukaryota</taxon>
        <taxon>Metazoa</taxon>
        <taxon>Chordata</taxon>
        <taxon>Craniata</taxon>
        <taxon>Vertebrata</taxon>
        <taxon>Euteleostomi</taxon>
        <taxon>Actinopterygii</taxon>
        <taxon>Neopterygii</taxon>
        <taxon>Teleostei</taxon>
        <taxon>Neoteleostei</taxon>
        <taxon>Acanthomorphata</taxon>
        <taxon>Eupercaria</taxon>
        <taxon>Tetraodontiformes</taxon>
        <taxon>Molidae</taxon>
        <taxon>Mola</taxon>
    </lineage>
</organism>
<evidence type="ECO:0000313" key="13">
    <source>
        <dbReference type="Proteomes" id="UP000261620"/>
    </source>
</evidence>
<evidence type="ECO:0000256" key="1">
    <source>
        <dbReference type="ARBA" id="ARBA00004251"/>
    </source>
</evidence>
<feature type="domain" description="SEFIR" evidence="11">
    <location>
        <begin position="347"/>
        <end position="503"/>
    </location>
</feature>
<reference evidence="12" key="2">
    <citation type="submission" date="2025-09" db="UniProtKB">
        <authorList>
            <consortium name="Ensembl"/>
        </authorList>
    </citation>
    <scope>IDENTIFICATION</scope>
</reference>
<dbReference type="GO" id="GO:0005886">
    <property type="term" value="C:plasma membrane"/>
    <property type="evidence" value="ECO:0007669"/>
    <property type="project" value="UniProtKB-SubCell"/>
</dbReference>
<evidence type="ECO:0000256" key="8">
    <source>
        <dbReference type="ARBA" id="ARBA00023180"/>
    </source>
</evidence>
<dbReference type="STRING" id="94237.ENSMMOP00000010652"/>
<keyword evidence="2" id="KW-1003">Cell membrane</keyword>
<dbReference type="InterPro" id="IPR038683">
    <property type="entry name" value="IL17RA/B_FnIII-like_1_sf"/>
</dbReference>
<keyword evidence="4 10" id="KW-0732">Signal</keyword>
<comment type="subcellular location">
    <subcellularLocation>
        <location evidence="1">Cell membrane</location>
        <topology evidence="1">Single-pass type I membrane protein</topology>
    </subcellularLocation>
</comment>
<dbReference type="Gene3D" id="2.60.40.2160">
    <property type="entry name" value="Interleukin-17 receptor A/B, fibronectin-III-like domain 1"/>
    <property type="match status" value="1"/>
</dbReference>
<evidence type="ECO:0000256" key="7">
    <source>
        <dbReference type="ARBA" id="ARBA00023170"/>
    </source>
</evidence>
<dbReference type="Pfam" id="PF16578">
    <property type="entry name" value="IL17R_fnIII_D2"/>
    <property type="match status" value="1"/>
</dbReference>
<keyword evidence="6 9" id="KW-0472">Membrane</keyword>
<reference evidence="12" key="1">
    <citation type="submission" date="2025-08" db="UniProtKB">
        <authorList>
            <consortium name="Ensembl"/>
        </authorList>
    </citation>
    <scope>IDENTIFICATION</scope>
</reference>
<dbReference type="Gene3D" id="3.40.50.11530">
    <property type="match status" value="1"/>
</dbReference>
<keyword evidence="8" id="KW-0325">Glycoprotein</keyword>